<gene>
    <name evidence="9" type="primary">LOC112270935</name>
    <name evidence="8" type="ORF">BRADI_2g10930v3</name>
</gene>
<feature type="compositionally biased region" description="Basic and acidic residues" evidence="6">
    <location>
        <begin position="577"/>
        <end position="587"/>
    </location>
</feature>
<dbReference type="FunCoup" id="A0A0Q3IDJ1">
    <property type="interactions" value="700"/>
</dbReference>
<name>A0A0Q3IDJ1_BRADI</name>
<feature type="region of interest" description="Disordered" evidence="6">
    <location>
        <begin position="1"/>
        <end position="22"/>
    </location>
</feature>
<dbReference type="InterPro" id="IPR056280">
    <property type="entry name" value="AIPP2-like_SPOC"/>
</dbReference>
<dbReference type="GeneID" id="112270935"/>
<dbReference type="Proteomes" id="UP000008810">
    <property type="component" value="Chromosome 2"/>
</dbReference>
<feature type="compositionally biased region" description="Polar residues" evidence="6">
    <location>
        <begin position="116"/>
        <end position="152"/>
    </location>
</feature>
<evidence type="ECO:0000256" key="1">
    <source>
        <dbReference type="ARBA" id="ARBA00022723"/>
    </source>
</evidence>
<dbReference type="OrthoDB" id="787165at2759"/>
<keyword evidence="10" id="KW-1185">Reference proteome</keyword>
<evidence type="ECO:0000256" key="5">
    <source>
        <dbReference type="ARBA" id="ARBA00023163"/>
    </source>
</evidence>
<dbReference type="Pfam" id="PF23121">
    <property type="entry name" value="SPOC_AIPP2"/>
    <property type="match status" value="1"/>
</dbReference>
<reference evidence="8" key="2">
    <citation type="submission" date="2017-06" db="EMBL/GenBank/DDBJ databases">
        <title>WGS assembly of Brachypodium distachyon.</title>
        <authorList>
            <consortium name="The International Brachypodium Initiative"/>
            <person name="Lucas S."/>
            <person name="Harmon-Smith M."/>
            <person name="Lail K."/>
            <person name="Tice H."/>
            <person name="Grimwood J."/>
            <person name="Bruce D."/>
            <person name="Barry K."/>
            <person name="Shu S."/>
            <person name="Lindquist E."/>
            <person name="Wang M."/>
            <person name="Pitluck S."/>
            <person name="Vogel J.P."/>
            <person name="Garvin D.F."/>
            <person name="Mockler T.C."/>
            <person name="Schmutz J."/>
            <person name="Rokhsar D."/>
            <person name="Bevan M.W."/>
        </authorList>
    </citation>
    <scope>NUCLEOTIDE SEQUENCE</scope>
    <source>
        <strain evidence="8">Bd21</strain>
    </source>
</reference>
<dbReference type="Gramene" id="KQK03971">
    <property type="protein sequence ID" value="KQK03971"/>
    <property type="gene ID" value="BRADI_2g10930v3"/>
</dbReference>
<dbReference type="RefSeq" id="XP_024315385.1">
    <property type="nucleotide sequence ID" value="XM_024459617.1"/>
</dbReference>
<dbReference type="EnsemblPlants" id="KQK03971">
    <property type="protein sequence ID" value="KQK03971"/>
    <property type="gene ID" value="BRADI_2g10930v3"/>
</dbReference>
<dbReference type="EMBL" id="CM000881">
    <property type="protein sequence ID" value="KQK03971.2"/>
    <property type="molecule type" value="Genomic_DNA"/>
</dbReference>
<feature type="domain" description="AIPP2-like SPOC-like" evidence="7">
    <location>
        <begin position="399"/>
        <end position="524"/>
    </location>
</feature>
<evidence type="ECO:0000256" key="3">
    <source>
        <dbReference type="ARBA" id="ARBA00022833"/>
    </source>
</evidence>
<organism evidence="8">
    <name type="scientific">Brachypodium distachyon</name>
    <name type="common">Purple false brome</name>
    <name type="synonym">Trachynia distachya</name>
    <dbReference type="NCBI Taxonomy" id="15368"/>
    <lineage>
        <taxon>Eukaryota</taxon>
        <taxon>Viridiplantae</taxon>
        <taxon>Streptophyta</taxon>
        <taxon>Embryophyta</taxon>
        <taxon>Tracheophyta</taxon>
        <taxon>Spermatophyta</taxon>
        <taxon>Magnoliopsida</taxon>
        <taxon>Liliopsida</taxon>
        <taxon>Poales</taxon>
        <taxon>Poaceae</taxon>
        <taxon>BOP clade</taxon>
        <taxon>Pooideae</taxon>
        <taxon>Stipodae</taxon>
        <taxon>Brachypodieae</taxon>
        <taxon>Brachypodium</taxon>
    </lineage>
</organism>
<sequence>MGNRRQNYGRTFGPRSRKPSREKTIMWKRCVNETKKTKDFFRRVSFPNNSRVVVQARRPLPSGLMSNKGTVCSQKNIKKSRPRQSHIEKPRLDNVRACPSNNFENPKPSFRGLNNRLVSLQKNTELSSRLNKAQTSSPKNTENPKPSSSSLGTERMPMPKDNEVPRSSVLRLNNGMVPQPRDNDKPRTSRLPGGFSSGKLEKLGFIGSKVDPDSESHISKKVHPSSMVHNSRNAEQMASVHVQKENQVIQNHRCNLGGNSFPKIGKELCADPMMEASSMGNNMELNATLDHGLNDDEFKRKRTDPLLEEKLETPMKRTKPHEDHDSEKVENCKLVKRRRIYKYEDDDDDDQNLVGVEGGTGALITQTALVKSTKVLNPLVSESIKVQQHSDLPIDEPIWSGVFKTDNKEYVPLAAHLSVKHCEKVWKISRSLQPKVEVTKLSRLEAWPKSFETSRPTDDNIALYFLPQELRQDAHLDQLVQEVIENDMVLRAVVGEAEMLIFPSVLLPERHQTFKGKHYLWAVFKRIEAKVATPTLHEEQHRIGSCAREEEKHASPRIDGHQVTGLNMRVGLEAPEEAERQVKEKEQTPSTARPNAPRPAEGAARSAPTPTMPTAVPANNGQIISSFGVPTGALFGFISGQTPRLEQLIKEMRSEGALVIAMRGEIIGSGLGQATAK</sequence>
<dbReference type="PANTHER" id="PTHR33304:SF52">
    <property type="entry name" value="DUF4283 DOMAIN-CONTAINING PROTEIN"/>
    <property type="match status" value="1"/>
</dbReference>
<evidence type="ECO:0000256" key="2">
    <source>
        <dbReference type="ARBA" id="ARBA00022771"/>
    </source>
</evidence>
<reference evidence="9" key="3">
    <citation type="submission" date="2018-08" db="UniProtKB">
        <authorList>
            <consortium name="EnsemblPlants"/>
        </authorList>
    </citation>
    <scope>IDENTIFICATION</scope>
    <source>
        <strain evidence="9">cv. Bd21</strain>
    </source>
</reference>
<evidence type="ECO:0000313" key="10">
    <source>
        <dbReference type="Proteomes" id="UP000008810"/>
    </source>
</evidence>
<dbReference type="GO" id="GO:0034244">
    <property type="term" value="P:negative regulation of transcription elongation by RNA polymerase II"/>
    <property type="evidence" value="ECO:0007669"/>
    <property type="project" value="InterPro"/>
</dbReference>
<dbReference type="RefSeq" id="XP_024315384.1">
    <property type="nucleotide sequence ID" value="XM_024459616.1"/>
</dbReference>
<reference evidence="8 9" key="1">
    <citation type="journal article" date="2010" name="Nature">
        <title>Genome sequencing and analysis of the model grass Brachypodium distachyon.</title>
        <authorList>
            <consortium name="International Brachypodium Initiative"/>
        </authorList>
    </citation>
    <scope>NUCLEOTIDE SEQUENCE [LARGE SCALE GENOMIC DNA]</scope>
    <source>
        <strain evidence="8 9">Bd21</strain>
    </source>
</reference>
<evidence type="ECO:0000256" key="4">
    <source>
        <dbReference type="ARBA" id="ARBA00023015"/>
    </source>
</evidence>
<feature type="region of interest" description="Disordered" evidence="6">
    <location>
        <begin position="64"/>
        <end position="200"/>
    </location>
</feature>
<evidence type="ECO:0000256" key="6">
    <source>
        <dbReference type="SAM" id="MobiDB-lite"/>
    </source>
</evidence>
<protein>
    <recommendedName>
        <fullName evidence="7">AIPP2-like SPOC-like domain-containing protein</fullName>
    </recommendedName>
</protein>
<keyword evidence="1" id="KW-0479">Metal-binding</keyword>
<evidence type="ECO:0000313" key="9">
    <source>
        <dbReference type="EnsemblPlants" id="KQK03971"/>
    </source>
</evidence>
<dbReference type="GO" id="GO:0140566">
    <property type="term" value="F:histone reader activity"/>
    <property type="evidence" value="ECO:0007669"/>
    <property type="project" value="InterPro"/>
</dbReference>
<dbReference type="AlphaFoldDB" id="A0A0Q3IDJ1"/>
<evidence type="ECO:0000313" key="8">
    <source>
        <dbReference type="EMBL" id="KQK03971.2"/>
    </source>
</evidence>
<feature type="compositionally biased region" description="Polar residues" evidence="6">
    <location>
        <begin position="64"/>
        <end position="75"/>
    </location>
</feature>
<feature type="region of interest" description="Disordered" evidence="6">
    <location>
        <begin position="576"/>
        <end position="614"/>
    </location>
</feature>
<dbReference type="InterPro" id="IPR049914">
    <property type="entry name" value="PHD1-3/5-6"/>
</dbReference>
<keyword evidence="5" id="KW-0804">Transcription</keyword>
<dbReference type="STRING" id="15368.A0A0Q3IDJ1"/>
<keyword evidence="3" id="KW-0862">Zinc</keyword>
<dbReference type="GO" id="GO:0008270">
    <property type="term" value="F:zinc ion binding"/>
    <property type="evidence" value="ECO:0007669"/>
    <property type="project" value="UniProtKB-KW"/>
</dbReference>
<accession>A0A0Q3IDJ1</accession>
<keyword evidence="4" id="KW-0805">Transcription regulation</keyword>
<dbReference type="KEGG" id="bdi:112270935"/>
<dbReference type="PANTHER" id="PTHR33304">
    <property type="match status" value="1"/>
</dbReference>
<feature type="compositionally biased region" description="Basic and acidic residues" evidence="6">
    <location>
        <begin position="85"/>
        <end position="94"/>
    </location>
</feature>
<proteinExistence type="predicted"/>
<keyword evidence="2" id="KW-0863">Zinc-finger</keyword>
<evidence type="ECO:0000259" key="7">
    <source>
        <dbReference type="Pfam" id="PF23121"/>
    </source>
</evidence>